<sequence>MRRPSEHLLAVGVLLSGLLWSRSLSSEQPCDKGTFREAPGQKCVPCDLCDGDHREYQRPCSATANALCRCRPGFECGGPACQRCPCPAGQMWTPQGCQNCPEGKFNNGTLDQCHPWTQCPEGIRTPGTEKTDVVCQPGPEAPFTTAAASPGVVSTKMHPTETDPGLLAFTAALVGALLLFLALLFLPCIFFRSSWAQAKFQKGPRRQPAQEVDDCTYGYPEEEEGGGSDGPFLKGELLPEKAP</sequence>
<accession>A0A9Q1ARI8</accession>
<dbReference type="Pfam" id="PF00020">
    <property type="entry name" value="TNFR_c6"/>
    <property type="match status" value="2"/>
</dbReference>
<feature type="signal peptide" evidence="4">
    <location>
        <begin position="1"/>
        <end position="25"/>
    </location>
</feature>
<dbReference type="PANTHER" id="PTHR47139">
    <property type="entry name" value="TUMOR NECROSIS FACTOR RECEPTOR SUPERFAMILY MEMBER 9"/>
    <property type="match status" value="1"/>
</dbReference>
<dbReference type="GO" id="GO:0042127">
    <property type="term" value="P:regulation of cell population proliferation"/>
    <property type="evidence" value="ECO:0007669"/>
    <property type="project" value="TreeGrafter"/>
</dbReference>
<dbReference type="OrthoDB" id="9423210at2759"/>
<keyword evidence="3" id="KW-1133">Transmembrane helix</keyword>
<feature type="chain" id="PRO_5040512554" description="TNFR-Cys domain-containing protein" evidence="4">
    <location>
        <begin position="26"/>
        <end position="243"/>
    </location>
</feature>
<dbReference type="AlphaFoldDB" id="A0A9Q1ARI8"/>
<protein>
    <recommendedName>
        <fullName evidence="5">TNFR-Cys domain-containing protein</fullName>
    </recommendedName>
</protein>
<evidence type="ECO:0000256" key="2">
    <source>
        <dbReference type="SAM" id="MobiDB-lite"/>
    </source>
</evidence>
<dbReference type="EMBL" id="JAPFRF010000020">
    <property type="protein sequence ID" value="KAJ7306505.1"/>
    <property type="molecule type" value="Genomic_DNA"/>
</dbReference>
<organism evidence="6 7">
    <name type="scientific">Phrynocephalus forsythii</name>
    <dbReference type="NCBI Taxonomy" id="171643"/>
    <lineage>
        <taxon>Eukaryota</taxon>
        <taxon>Metazoa</taxon>
        <taxon>Chordata</taxon>
        <taxon>Craniata</taxon>
        <taxon>Vertebrata</taxon>
        <taxon>Euteleostomi</taxon>
        <taxon>Lepidosauria</taxon>
        <taxon>Squamata</taxon>
        <taxon>Bifurcata</taxon>
        <taxon>Unidentata</taxon>
        <taxon>Episquamata</taxon>
        <taxon>Toxicofera</taxon>
        <taxon>Iguania</taxon>
        <taxon>Acrodonta</taxon>
        <taxon>Agamidae</taxon>
        <taxon>Agaminae</taxon>
        <taxon>Phrynocephalus</taxon>
    </lineage>
</organism>
<dbReference type="PROSITE" id="PS00652">
    <property type="entry name" value="TNFR_NGFR_1"/>
    <property type="match status" value="1"/>
</dbReference>
<evidence type="ECO:0000256" key="3">
    <source>
        <dbReference type="SAM" id="Phobius"/>
    </source>
</evidence>
<proteinExistence type="predicted"/>
<keyword evidence="7" id="KW-1185">Reference proteome</keyword>
<gene>
    <name evidence="6" type="ORF">JRQ81_009860</name>
</gene>
<feature type="region of interest" description="Disordered" evidence="2">
    <location>
        <begin position="201"/>
        <end position="243"/>
    </location>
</feature>
<feature type="repeat" description="TNFR-Cys" evidence="1">
    <location>
        <begin position="29"/>
        <end position="68"/>
    </location>
</feature>
<dbReference type="GO" id="GO:0038023">
    <property type="term" value="F:signaling receptor activity"/>
    <property type="evidence" value="ECO:0007669"/>
    <property type="project" value="TreeGrafter"/>
</dbReference>
<dbReference type="PROSITE" id="PS50050">
    <property type="entry name" value="TNFR_NGFR_2"/>
    <property type="match status" value="2"/>
</dbReference>
<dbReference type="InterPro" id="IPR001368">
    <property type="entry name" value="TNFR/NGFR_Cys_rich_reg"/>
</dbReference>
<dbReference type="Gene3D" id="2.10.50.10">
    <property type="entry name" value="Tumor Necrosis Factor Receptor, subunit A, domain 2"/>
    <property type="match status" value="2"/>
</dbReference>
<feature type="transmembrane region" description="Helical" evidence="3">
    <location>
        <begin position="166"/>
        <end position="191"/>
    </location>
</feature>
<dbReference type="SUPFAM" id="SSF57586">
    <property type="entry name" value="TNF receptor-like"/>
    <property type="match status" value="1"/>
</dbReference>
<keyword evidence="3" id="KW-0472">Membrane</keyword>
<comment type="caution">
    <text evidence="1">Lacks conserved residue(s) required for the propagation of feature annotation.</text>
</comment>
<evidence type="ECO:0000313" key="7">
    <source>
        <dbReference type="Proteomes" id="UP001142489"/>
    </source>
</evidence>
<evidence type="ECO:0000313" key="6">
    <source>
        <dbReference type="EMBL" id="KAJ7306505.1"/>
    </source>
</evidence>
<keyword evidence="3" id="KW-0812">Transmembrane</keyword>
<feature type="domain" description="TNFR-Cys" evidence="5">
    <location>
        <begin position="99"/>
        <end position="135"/>
    </location>
</feature>
<comment type="caution">
    <text evidence="6">The sequence shown here is derived from an EMBL/GenBank/DDBJ whole genome shotgun (WGS) entry which is preliminary data.</text>
</comment>
<evidence type="ECO:0000259" key="5">
    <source>
        <dbReference type="PROSITE" id="PS50050"/>
    </source>
</evidence>
<name>A0A9Q1ARI8_9SAUR</name>
<feature type="repeat" description="TNFR-Cys" evidence="1">
    <location>
        <begin position="99"/>
        <end position="135"/>
    </location>
</feature>
<evidence type="ECO:0000256" key="4">
    <source>
        <dbReference type="SAM" id="SignalP"/>
    </source>
</evidence>
<feature type="domain" description="TNFR-Cys" evidence="5">
    <location>
        <begin position="29"/>
        <end position="68"/>
    </location>
</feature>
<keyword evidence="4" id="KW-0732">Signal</keyword>
<dbReference type="PANTHER" id="PTHR47139:SF1">
    <property type="entry name" value="TUMOR NECROSIS FACTOR RECEPTOR SUPERFAMILY MEMBER 9"/>
    <property type="match status" value="1"/>
</dbReference>
<dbReference type="Proteomes" id="UP001142489">
    <property type="component" value="Unassembled WGS sequence"/>
</dbReference>
<evidence type="ECO:0000256" key="1">
    <source>
        <dbReference type="PROSITE-ProRule" id="PRU00206"/>
    </source>
</evidence>
<dbReference type="SMART" id="SM00208">
    <property type="entry name" value="TNFR"/>
    <property type="match status" value="2"/>
</dbReference>
<reference evidence="6" key="1">
    <citation type="journal article" date="2023" name="DNA Res.">
        <title>Chromosome-level genome assembly of Phrynocephalus forsythii using third-generation DNA sequencing and Hi-C analysis.</title>
        <authorList>
            <person name="Qi Y."/>
            <person name="Zhao W."/>
            <person name="Zhao Y."/>
            <person name="Niu C."/>
            <person name="Cao S."/>
            <person name="Zhang Y."/>
        </authorList>
    </citation>
    <scope>NUCLEOTIDE SEQUENCE</scope>
    <source>
        <tissue evidence="6">Muscle</tissue>
    </source>
</reference>